<dbReference type="InterPro" id="IPR050330">
    <property type="entry name" value="Bact_OuterMem_StrucFunc"/>
</dbReference>
<organism evidence="11 12">
    <name type="scientific">Desulfotalea psychrophila (strain LSv54 / DSM 12343)</name>
    <dbReference type="NCBI Taxonomy" id="177439"/>
    <lineage>
        <taxon>Bacteria</taxon>
        <taxon>Pseudomonadati</taxon>
        <taxon>Thermodesulfobacteriota</taxon>
        <taxon>Desulfobulbia</taxon>
        <taxon>Desulfobulbales</taxon>
        <taxon>Desulfocapsaceae</taxon>
        <taxon>Desulfotalea</taxon>
    </lineage>
</organism>
<keyword evidence="12" id="KW-1185">Reference proteome</keyword>
<evidence type="ECO:0000256" key="7">
    <source>
        <dbReference type="HAMAP-Rule" id="MF_02204"/>
    </source>
</evidence>
<evidence type="ECO:0000256" key="4">
    <source>
        <dbReference type="ARBA" id="ARBA00023139"/>
    </source>
</evidence>
<evidence type="ECO:0000256" key="6">
    <source>
        <dbReference type="ARBA" id="ARBA00023288"/>
    </source>
</evidence>
<feature type="transmembrane region" description="Helical" evidence="9">
    <location>
        <begin position="30"/>
        <end position="49"/>
    </location>
</feature>
<reference evidence="12" key="1">
    <citation type="journal article" date="2004" name="Environ. Microbiol.">
        <title>The genome of Desulfotalea psychrophila, a sulfate-reducing bacterium from permanently cold Arctic sediments.</title>
        <authorList>
            <person name="Rabus R."/>
            <person name="Ruepp A."/>
            <person name="Frickey T."/>
            <person name="Rattei T."/>
            <person name="Fartmann B."/>
            <person name="Stark M."/>
            <person name="Bauer M."/>
            <person name="Zibat A."/>
            <person name="Lombardot T."/>
            <person name="Becker I."/>
            <person name="Amann J."/>
            <person name="Gellner K."/>
            <person name="Teeling H."/>
            <person name="Leuschner W.D."/>
            <person name="Gloeckner F.-O."/>
            <person name="Lupas A.N."/>
            <person name="Amann R."/>
            <person name="Klenk H.-P."/>
        </authorList>
    </citation>
    <scope>NUCLEOTIDE SEQUENCE [LARGE SCALE GENOMIC DNA]</scope>
    <source>
        <strain evidence="12">DSM 12343 / LSv54</strain>
    </source>
</reference>
<protein>
    <recommendedName>
        <fullName evidence="7">Peptidoglycan-associated protein</fullName>
    </recommendedName>
</protein>
<dbReference type="Proteomes" id="UP000000602">
    <property type="component" value="Chromosome"/>
</dbReference>
<dbReference type="InterPro" id="IPR006665">
    <property type="entry name" value="OmpA-like"/>
</dbReference>
<keyword evidence="4" id="KW-0564">Palmitate</keyword>
<dbReference type="CDD" id="cd07185">
    <property type="entry name" value="OmpA_C-like"/>
    <property type="match status" value="1"/>
</dbReference>
<proteinExistence type="inferred from homology"/>
<evidence type="ECO:0000259" key="10">
    <source>
        <dbReference type="PROSITE" id="PS51123"/>
    </source>
</evidence>
<keyword evidence="9" id="KW-1133">Transmembrane helix</keyword>
<keyword evidence="6 11" id="KW-0449">Lipoprotein</keyword>
<evidence type="ECO:0000256" key="3">
    <source>
        <dbReference type="ARBA" id="ARBA00023136"/>
    </source>
</evidence>
<comment type="similarity">
    <text evidence="7">Belongs to the Pal lipoprotein family.</text>
</comment>
<dbReference type="InterPro" id="IPR006690">
    <property type="entry name" value="OMPA-like_CS"/>
</dbReference>
<evidence type="ECO:0000313" key="12">
    <source>
        <dbReference type="Proteomes" id="UP000000602"/>
    </source>
</evidence>
<gene>
    <name evidence="7" type="primary">pal</name>
    <name evidence="11" type="ordered locus">DP0738</name>
</gene>
<dbReference type="eggNOG" id="COG2885">
    <property type="taxonomic scope" value="Bacteria"/>
</dbReference>
<accession>Q6AQA6</accession>
<name>Q6AQA6_DESPS</name>
<keyword evidence="9" id="KW-0812">Transmembrane</keyword>
<dbReference type="PROSITE" id="PS51123">
    <property type="entry name" value="OMPA_2"/>
    <property type="match status" value="1"/>
</dbReference>
<keyword evidence="5" id="KW-0998">Cell outer membrane</keyword>
<dbReference type="PANTHER" id="PTHR30329">
    <property type="entry name" value="STATOR ELEMENT OF FLAGELLAR MOTOR COMPLEX"/>
    <property type="match status" value="1"/>
</dbReference>
<dbReference type="InterPro" id="IPR006664">
    <property type="entry name" value="OMP_bac"/>
</dbReference>
<dbReference type="HOGENOM" id="CLU_016890_9_0_7"/>
<evidence type="ECO:0000256" key="1">
    <source>
        <dbReference type="ARBA" id="ARBA00004442"/>
    </source>
</evidence>
<evidence type="ECO:0000256" key="5">
    <source>
        <dbReference type="ARBA" id="ARBA00023237"/>
    </source>
</evidence>
<dbReference type="GO" id="GO:0051301">
    <property type="term" value="P:cell division"/>
    <property type="evidence" value="ECO:0007669"/>
    <property type="project" value="InterPro"/>
</dbReference>
<dbReference type="SUPFAM" id="SSF103088">
    <property type="entry name" value="OmpA-like"/>
    <property type="match status" value="1"/>
</dbReference>
<dbReference type="HAMAP" id="MF_02204">
    <property type="entry name" value="Pal"/>
    <property type="match status" value="1"/>
</dbReference>
<dbReference type="STRING" id="177439.DP0738"/>
<sequence>MYCSPLFLKKFYNKIHRMQHTGEIFMKKKFYASLFFSMIIGATILSIGGCNSKKVVAPPTGNAQEEYNIPAIPPAQDENQDYGEEDLPPVVGSLDDTDSNAAAEELASKQSEAYLQQHGRSSIEFQPVYFKFDQTMINPEMQEVIFENAQVLKRNPTLYITVEGNTDDRGTNEYNMALGEKRAINVEKYLISLGIGENRIRTVSLGEERPLFPTQTEAAYLYNRRADFIAE</sequence>
<dbReference type="PROSITE" id="PS01068">
    <property type="entry name" value="OMPA_1"/>
    <property type="match status" value="1"/>
</dbReference>
<comment type="subcellular location">
    <subcellularLocation>
        <location evidence="1">Cell outer membrane</location>
    </subcellularLocation>
</comment>
<dbReference type="InterPro" id="IPR036737">
    <property type="entry name" value="OmpA-like_sf"/>
</dbReference>
<dbReference type="AlphaFoldDB" id="Q6AQA6"/>
<evidence type="ECO:0000256" key="8">
    <source>
        <dbReference type="PROSITE-ProRule" id="PRU00473"/>
    </source>
</evidence>
<dbReference type="InterPro" id="IPR039001">
    <property type="entry name" value="Pal"/>
</dbReference>
<keyword evidence="2" id="KW-0732">Signal</keyword>
<dbReference type="PANTHER" id="PTHR30329:SF21">
    <property type="entry name" value="LIPOPROTEIN YIAD-RELATED"/>
    <property type="match status" value="1"/>
</dbReference>
<dbReference type="PRINTS" id="PR01021">
    <property type="entry name" value="OMPADOMAIN"/>
</dbReference>
<evidence type="ECO:0000256" key="9">
    <source>
        <dbReference type="SAM" id="Phobius"/>
    </source>
</evidence>
<dbReference type="EMBL" id="CR522870">
    <property type="protein sequence ID" value="CAG35467.1"/>
    <property type="molecule type" value="Genomic_DNA"/>
</dbReference>
<keyword evidence="3 8" id="KW-0472">Membrane</keyword>
<dbReference type="Gene3D" id="3.30.1330.60">
    <property type="entry name" value="OmpA-like domain"/>
    <property type="match status" value="1"/>
</dbReference>
<feature type="domain" description="OmpA-like" evidence="10">
    <location>
        <begin position="117"/>
        <end position="231"/>
    </location>
</feature>
<dbReference type="KEGG" id="dps:DP0738"/>
<dbReference type="Pfam" id="PF00691">
    <property type="entry name" value="OmpA"/>
    <property type="match status" value="1"/>
</dbReference>
<evidence type="ECO:0000256" key="2">
    <source>
        <dbReference type="ARBA" id="ARBA00022729"/>
    </source>
</evidence>
<evidence type="ECO:0000313" key="11">
    <source>
        <dbReference type="EMBL" id="CAG35467.1"/>
    </source>
</evidence>
<dbReference type="GO" id="GO:0009279">
    <property type="term" value="C:cell outer membrane"/>
    <property type="evidence" value="ECO:0007669"/>
    <property type="project" value="UniProtKB-SubCell"/>
</dbReference>